<dbReference type="Proteomes" id="UP001054945">
    <property type="component" value="Unassembled WGS sequence"/>
</dbReference>
<sequence>MQKVFPEAIVIRNHPHGRRLWEAGLFKSPKKAFESKKFHYVHLVKTRKFSVSGEFLIGNNTFQKTVSDMWFLRRRNTCKVFPVPLGLMAE</sequence>
<evidence type="ECO:0000313" key="1">
    <source>
        <dbReference type="EMBL" id="GIZ00412.1"/>
    </source>
</evidence>
<dbReference type="EMBL" id="BPLR01018539">
    <property type="protein sequence ID" value="GIZ00412.1"/>
    <property type="molecule type" value="Genomic_DNA"/>
</dbReference>
<protein>
    <submittedName>
        <fullName evidence="1">Uncharacterized protein</fullName>
    </submittedName>
</protein>
<gene>
    <name evidence="1" type="ORF">CEXT_149291</name>
</gene>
<accession>A0AAV4Y2M9</accession>
<keyword evidence="2" id="KW-1185">Reference proteome</keyword>
<reference evidence="1 2" key="1">
    <citation type="submission" date="2021-06" db="EMBL/GenBank/DDBJ databases">
        <title>Caerostris extrusa draft genome.</title>
        <authorList>
            <person name="Kono N."/>
            <person name="Arakawa K."/>
        </authorList>
    </citation>
    <scope>NUCLEOTIDE SEQUENCE [LARGE SCALE GENOMIC DNA]</scope>
</reference>
<dbReference type="AlphaFoldDB" id="A0AAV4Y2M9"/>
<organism evidence="1 2">
    <name type="scientific">Caerostris extrusa</name>
    <name type="common">Bark spider</name>
    <name type="synonym">Caerostris bankana</name>
    <dbReference type="NCBI Taxonomy" id="172846"/>
    <lineage>
        <taxon>Eukaryota</taxon>
        <taxon>Metazoa</taxon>
        <taxon>Ecdysozoa</taxon>
        <taxon>Arthropoda</taxon>
        <taxon>Chelicerata</taxon>
        <taxon>Arachnida</taxon>
        <taxon>Araneae</taxon>
        <taxon>Araneomorphae</taxon>
        <taxon>Entelegynae</taxon>
        <taxon>Araneoidea</taxon>
        <taxon>Araneidae</taxon>
        <taxon>Caerostris</taxon>
    </lineage>
</organism>
<evidence type="ECO:0000313" key="2">
    <source>
        <dbReference type="Proteomes" id="UP001054945"/>
    </source>
</evidence>
<proteinExistence type="predicted"/>
<comment type="caution">
    <text evidence="1">The sequence shown here is derived from an EMBL/GenBank/DDBJ whole genome shotgun (WGS) entry which is preliminary data.</text>
</comment>
<name>A0AAV4Y2M9_CAEEX</name>